<accession>A0A1F7XZ93</accession>
<dbReference type="AlphaFoldDB" id="A0A1F7XZ93"/>
<dbReference type="Proteomes" id="UP000176741">
    <property type="component" value="Unassembled WGS sequence"/>
</dbReference>
<dbReference type="Pfam" id="PF00478">
    <property type="entry name" value="IMPDH"/>
    <property type="match status" value="1"/>
</dbReference>
<dbReference type="SMART" id="SM01240">
    <property type="entry name" value="IMPDH"/>
    <property type="match status" value="1"/>
</dbReference>
<dbReference type="InterPro" id="IPR013785">
    <property type="entry name" value="Aldolase_TIM"/>
</dbReference>
<dbReference type="InterPro" id="IPR001093">
    <property type="entry name" value="IMP_DH_GMPRt"/>
</dbReference>
<reference evidence="2 3" key="1">
    <citation type="journal article" date="2016" name="Nat. Commun.">
        <title>Thousands of microbial genomes shed light on interconnected biogeochemical processes in an aquifer system.</title>
        <authorList>
            <person name="Anantharaman K."/>
            <person name="Brown C.T."/>
            <person name="Hug L.A."/>
            <person name="Sharon I."/>
            <person name="Castelle C.J."/>
            <person name="Probst A.J."/>
            <person name="Thomas B.C."/>
            <person name="Singh A."/>
            <person name="Wilkins M.J."/>
            <person name="Karaoz U."/>
            <person name="Brodie E.L."/>
            <person name="Williams K.H."/>
            <person name="Hubbard S.S."/>
            <person name="Banfield J.F."/>
        </authorList>
    </citation>
    <scope>NUCLEOTIDE SEQUENCE [LARGE SCALE GENOMIC DNA]</scope>
</reference>
<feature type="domain" description="IMP dehydrogenase/GMP reductase" evidence="1">
    <location>
        <begin position="242"/>
        <end position="421"/>
    </location>
</feature>
<dbReference type="EMBL" id="MGGD01000063">
    <property type="protein sequence ID" value="OGM19615.1"/>
    <property type="molecule type" value="Genomic_DNA"/>
</dbReference>
<comment type="caution">
    <text evidence="2">The sequence shown here is derived from an EMBL/GenBank/DDBJ whole genome shotgun (WGS) entry which is preliminary data.</text>
</comment>
<protein>
    <recommendedName>
        <fullName evidence="1">IMP dehydrogenase/GMP reductase domain-containing protein</fullName>
    </recommendedName>
</protein>
<dbReference type="Gene3D" id="3.20.20.70">
    <property type="entry name" value="Aldolase class I"/>
    <property type="match status" value="1"/>
</dbReference>
<proteinExistence type="predicted"/>
<dbReference type="GO" id="GO:0003824">
    <property type="term" value="F:catalytic activity"/>
    <property type="evidence" value="ECO:0007669"/>
    <property type="project" value="InterPro"/>
</dbReference>
<name>A0A1F7XZ93_9BACT</name>
<sequence>MEGKITLENLKTDYYDLLDPKIGRKRIIKKVEKLESKKDYLLDWLNFSKIGESVYPSQGLLTTPYDYLNYSSLQMLPYETIIETLRVRRFFLEVFNHPYRMHYLHKVNSKKFSPPPKIKISPLDNAVREGLFLSVGDFGASVLGSKNERVSRRERYAQGPFVKLGKQARSIFFGSAQPDVWNTAASISTMAACHCLATLPRNGLMSNVKRQSDLAKEVFLWLEKIENELLSERNDRKIISDFWKSNVCAALEASPEKALVRTEGLYESGVRCFKVYSPEPGDGIIKTIKALRNVYDNSIEIFAKFAINVAHAKKIEESGANGIFIGIGGGGRCITGVRTGSAIDWPLLLYKLRGEIKIPVIVDGGASDHIATTLLLGASGINVSRAAAGGTIESPGGALYYSDSHGKLFKPYGGEASPRTKYLDGKIMPFDIPSFVEGETGQAFLNYSEHKFPSLTYNLHIMTEDAILALVFRGVDSIHSLHKINPSPLGRITSSGEYQRNTH</sequence>
<evidence type="ECO:0000313" key="3">
    <source>
        <dbReference type="Proteomes" id="UP000176741"/>
    </source>
</evidence>
<dbReference type="SUPFAM" id="SSF51412">
    <property type="entry name" value="Inosine monophosphate dehydrogenase (IMPDH)"/>
    <property type="match status" value="1"/>
</dbReference>
<gene>
    <name evidence="2" type="ORF">A2771_02760</name>
</gene>
<evidence type="ECO:0000313" key="2">
    <source>
        <dbReference type="EMBL" id="OGM19615.1"/>
    </source>
</evidence>
<organism evidence="2 3">
    <name type="scientific">Candidatus Woesebacteria bacterium RIFCSPHIGHO2_01_FULL_38_26b</name>
    <dbReference type="NCBI Taxonomy" id="1802491"/>
    <lineage>
        <taxon>Bacteria</taxon>
        <taxon>Candidatus Woeseibacteriota</taxon>
    </lineage>
</organism>
<evidence type="ECO:0000259" key="1">
    <source>
        <dbReference type="Pfam" id="PF00478"/>
    </source>
</evidence>